<protein>
    <submittedName>
        <fullName evidence="1">Uncharacterized protein</fullName>
    </submittedName>
</protein>
<evidence type="ECO:0000313" key="2">
    <source>
        <dbReference type="Proteomes" id="UP000688137"/>
    </source>
</evidence>
<reference evidence="1" key="1">
    <citation type="submission" date="2021-01" db="EMBL/GenBank/DDBJ databases">
        <authorList>
            <consortium name="Genoscope - CEA"/>
            <person name="William W."/>
        </authorList>
    </citation>
    <scope>NUCLEOTIDE SEQUENCE</scope>
</reference>
<comment type="caution">
    <text evidence="1">The sequence shown here is derived from an EMBL/GenBank/DDBJ whole genome shotgun (WGS) entry which is preliminary data.</text>
</comment>
<dbReference type="Proteomes" id="UP000688137">
    <property type="component" value="Unassembled WGS sequence"/>
</dbReference>
<name>A0A8S1KBY1_PARPR</name>
<dbReference type="AlphaFoldDB" id="A0A8S1KBY1"/>
<dbReference type="EMBL" id="CAJJDM010000016">
    <property type="protein sequence ID" value="CAD8052689.1"/>
    <property type="molecule type" value="Genomic_DNA"/>
</dbReference>
<accession>A0A8S1KBY1</accession>
<proteinExistence type="predicted"/>
<evidence type="ECO:0000313" key="1">
    <source>
        <dbReference type="EMBL" id="CAD8052689.1"/>
    </source>
</evidence>
<sequence>MQKYLVDQIIVFFLILLVCNYEQTSGYIIAIPFKYFQWSFWSIIMKLYQYFTDLIYIHPNNIIHTQLKILFKNELSLNLERNQSISMIYNIENIFLSIYQLLRQITMINRRIN</sequence>
<organism evidence="1 2">
    <name type="scientific">Paramecium primaurelia</name>
    <dbReference type="NCBI Taxonomy" id="5886"/>
    <lineage>
        <taxon>Eukaryota</taxon>
        <taxon>Sar</taxon>
        <taxon>Alveolata</taxon>
        <taxon>Ciliophora</taxon>
        <taxon>Intramacronucleata</taxon>
        <taxon>Oligohymenophorea</taxon>
        <taxon>Peniculida</taxon>
        <taxon>Parameciidae</taxon>
        <taxon>Paramecium</taxon>
    </lineage>
</organism>
<gene>
    <name evidence="1" type="ORF">PPRIM_AZ9-3.1.T0190308</name>
</gene>
<keyword evidence="2" id="KW-1185">Reference proteome</keyword>